<dbReference type="GO" id="GO:0005737">
    <property type="term" value="C:cytoplasm"/>
    <property type="evidence" value="ECO:0007669"/>
    <property type="project" value="TreeGrafter"/>
</dbReference>
<dbReference type="GO" id="GO:0031177">
    <property type="term" value="F:phosphopantetheine binding"/>
    <property type="evidence" value="ECO:0007669"/>
    <property type="project" value="InterPro"/>
</dbReference>
<evidence type="ECO:0000256" key="3">
    <source>
        <dbReference type="ARBA" id="ARBA00022598"/>
    </source>
</evidence>
<dbReference type="FunFam" id="3.30.300.30:FF:000015">
    <property type="entry name" value="Nonribosomal peptide synthase SidD"/>
    <property type="match status" value="2"/>
</dbReference>
<organism evidence="7 8">
    <name type="scientific">Aspergillus bombycis</name>
    <dbReference type="NCBI Taxonomy" id="109264"/>
    <lineage>
        <taxon>Eukaryota</taxon>
        <taxon>Fungi</taxon>
        <taxon>Dikarya</taxon>
        <taxon>Ascomycota</taxon>
        <taxon>Pezizomycotina</taxon>
        <taxon>Eurotiomycetes</taxon>
        <taxon>Eurotiomycetidae</taxon>
        <taxon>Eurotiales</taxon>
        <taxon>Aspergillaceae</taxon>
        <taxon>Aspergillus</taxon>
    </lineage>
</organism>
<dbReference type="InterPro" id="IPR000873">
    <property type="entry name" value="AMP-dep_synth/lig_dom"/>
</dbReference>
<dbReference type="InterPro" id="IPR006162">
    <property type="entry name" value="Ppantetheine_attach_site"/>
</dbReference>
<dbReference type="NCBIfam" id="TIGR01733">
    <property type="entry name" value="AA-adenyl-dom"/>
    <property type="match status" value="2"/>
</dbReference>
<feature type="domain" description="Carrier" evidence="6">
    <location>
        <begin position="735"/>
        <end position="809"/>
    </location>
</feature>
<dbReference type="SUPFAM" id="SSF52777">
    <property type="entry name" value="CoA-dependent acyltransferases"/>
    <property type="match status" value="3"/>
</dbReference>
<dbReference type="Gene3D" id="3.30.559.10">
    <property type="entry name" value="Chloramphenicol acetyltransferase-like domain"/>
    <property type="match status" value="1"/>
</dbReference>
<dbReference type="CDD" id="cd19545">
    <property type="entry name" value="FUM14_C_NRPS-like"/>
    <property type="match status" value="1"/>
</dbReference>
<dbReference type="InterPro" id="IPR020845">
    <property type="entry name" value="AMP-binding_CS"/>
</dbReference>
<sequence>MFPCLVTNPTEQGLRKFSSVPIPTPSSQDIRRICDNQGVTLHQLMYAAWAVVLQVYTSADSVVFGSLQGVSGLRSHCFELRHDSPPLLSVNDGKPIDGSPSGFNTAVMFNLTGCPPPEIKVLVHVNDDEDEISVALRYCSSILLPDQASHAARAMGQAVSSIVRDPLLPVKKIQLVSSQDISLLLEQRRSLPITVQNRLDHLIRQQCRNHPQSTAIDAWDGRLTYHDLDLLSDKLANRLYRVGVKPGTFVPLYFEKSKWTTVAILGVIKAGGAFVLFSPSLPLHRLQGMITRLEASIIVCSNCLEERAGQLAPTVITVTNYQDEKFTSEYRPCSDHHLRSPLGALYASFTSGSTGTPKCAVISHSAYIAAATAQINPMRLSSTSRVLQYSSYTFDAAINETLCTLLAGGLLCVPSAEALEDLSPTITQFSVNWMILTPSVARILKPTDSPSLRTLLLVGEAVTRQDIRQWVEAVHLIIAYGPTECTPCTTMLPEVQGPEDTHCIGIGIGARCWITDADNPEKPLPMGAPGELLIEGPIVGEGYLGDPERSRASFIDPPTWLLQTGKAISRKLYRTGDIVRYVSADRMKYVGRKDGQVKINGQRLELQEVEHVLKESYNKTMNEVIVDVIVPRDGHRRTLVAFVVQPGASRTSDEMNIDDLLMKPTDAFRQQTATVSSLISRRLPRYMIPSVFLPLTALPVTQTSKINRAQLRSVAQALSQQALASYAAIKSETVLPSTTQEHLLLRLVKDVLSLDAPDINDDFFHLGGDSISAIQLIGRARQEGLQLQVSDVLAHPVLSDLAKLTEQNAMPQFCGASKVQTFGLLPTGTNLESLFEEASRQCGITCDDIEDVYPCTPLQEGMMAMTATQGGLYSCQTAFSIPLHVDISRLKAAWNRTAETNPILRTRIVHTTGGKTLQVVVKPSDLWEHDGFQGSDMSGHLFGLGKRLIRLALTEGTTSYSLSLRMHHAIYDGWSLPLLLEQVATAYSGGLLQCRPFTPFIEYVIGSDLQSQRDFWAEHLRDTPSVPFPPVLPSSRASKSPQVIAEQTLGLQAEPCQGITLATCIRLAWALTVSSYTGSHDVVMGLTSSGRSAPVDNIDLCTGPTITTMPFKVKLCPQKCVRDVLSNIQRLFAGWTAHEHFGMPKLRGLSAEYSAACNFQNLLVIQPSTLRETKVPDVLGTLSEGSFDVERNGYPLVMECFLGTASVTFKATFAPGAVHSRQMSKILSHFSHALSQILLAPHATLEEISTISPDDMECLKNWNPIRLSPVEDCIHGLIERHATARPTEPAISSWDGNLTYEQLITLSSRLADLLIEHAVGPEVVVPIYTERSKWTAVAMLAVLKAGGAFLLLDPSHPSSRIEGLCRKVEAPTIIVSSSLLNSHSPDFSPMHILSVGESGSITDVTTLSGQQQARAPVASVSPYNAAYVVFTSGSTGTPKGVIIEHRSFIANVLAGTGGKCTDKARVLQLASATFDASIAEILFTLVAGGCICVPREADRYTNLVEYVRSFAINFLYLTPSIARGLEPDQLSHLEALALVGEPMNEGDIATWANHVDLVNAYGPSECSIVTCFQQPVTLSTDHRNIGISASASCWIVDPEDHDTLLPIGAVGELLVEGPIVGRGYLNDPEKTAAAFIPAPPWLHKIRGGQPHSIYKTGDLVQYAPQLDGSLLYLGRKDTQVKLRGQRIELGEVEHYILRCAAKILRTVIVELVAAVDRPPALVAFLLTTEEDTADVPDCGGILRSLTPRFQSLVQHIRQSLKSELPSYMIPTRFLPLDHVPKASTGKADRRQLREAAASLPLTSMDDVAEKVVSRLPVTEAERILQELVEDVLQLSKDAVSMESNFFHLGGDSLTAIRLISRIKRLGWHNINGTDIYQHPVLSDLALKLDNSAQLPDTP</sequence>
<dbReference type="RefSeq" id="XP_022393255.1">
    <property type="nucleotide sequence ID" value="XM_022528815.1"/>
</dbReference>
<dbReference type="Gene3D" id="1.10.1200.10">
    <property type="entry name" value="ACP-like"/>
    <property type="match status" value="2"/>
</dbReference>
<feature type="domain" description="Carrier" evidence="6">
    <location>
        <begin position="1815"/>
        <end position="1892"/>
    </location>
</feature>
<reference evidence="7 8" key="1">
    <citation type="journal article" date="2016" name="Genome Biol. Evol.">
        <title>Draft genome sequence of an aflatoxigenic Aspergillus species, A. bombycis.</title>
        <authorList>
            <person name="Moore G.G."/>
            <person name="Mack B.M."/>
            <person name="Beltz S.B."/>
            <person name="Gilbert M.K."/>
        </authorList>
    </citation>
    <scope>NUCLEOTIDE SEQUENCE [LARGE SCALE GENOMIC DNA]</scope>
    <source>
        <strain evidence="8">NRRL 26010</strain>
    </source>
</reference>
<evidence type="ECO:0000256" key="4">
    <source>
        <dbReference type="ARBA" id="ARBA00029454"/>
    </source>
</evidence>
<dbReference type="Proteomes" id="UP000179179">
    <property type="component" value="Unassembled WGS sequence"/>
</dbReference>
<dbReference type="InterPro" id="IPR009081">
    <property type="entry name" value="PP-bd_ACP"/>
</dbReference>
<keyword evidence="8" id="KW-1185">Reference proteome</keyword>
<dbReference type="GO" id="GO:0043041">
    <property type="term" value="P:amino acid activation for nonribosomal peptide biosynthetic process"/>
    <property type="evidence" value="ECO:0007669"/>
    <property type="project" value="TreeGrafter"/>
</dbReference>
<dbReference type="InterPro" id="IPR042099">
    <property type="entry name" value="ANL_N_sf"/>
</dbReference>
<dbReference type="Gene3D" id="3.40.50.980">
    <property type="match status" value="2"/>
</dbReference>
<evidence type="ECO:0000256" key="2">
    <source>
        <dbReference type="ARBA" id="ARBA00022553"/>
    </source>
</evidence>
<comment type="caution">
    <text evidence="7">The sequence shown here is derived from an EMBL/GenBank/DDBJ whole genome shotgun (WGS) entry which is preliminary data.</text>
</comment>
<keyword evidence="5" id="KW-0175">Coiled coil</keyword>
<evidence type="ECO:0000313" key="8">
    <source>
        <dbReference type="Proteomes" id="UP000179179"/>
    </source>
</evidence>
<evidence type="ECO:0000256" key="1">
    <source>
        <dbReference type="ARBA" id="ARBA00022450"/>
    </source>
</evidence>
<dbReference type="PANTHER" id="PTHR45527:SF16">
    <property type="entry name" value="NONRIBOSOMAL PEPTIDE SYNTHASE ATNA-RELATED"/>
    <property type="match status" value="1"/>
</dbReference>
<accession>A0A1F8ADV3</accession>
<dbReference type="SMART" id="SM01294">
    <property type="entry name" value="PKS_PP_betabranch"/>
    <property type="match status" value="1"/>
</dbReference>
<dbReference type="Gene3D" id="3.30.300.30">
    <property type="match status" value="2"/>
</dbReference>
<dbReference type="GO" id="GO:0044550">
    <property type="term" value="P:secondary metabolite biosynthetic process"/>
    <property type="evidence" value="ECO:0007669"/>
    <property type="project" value="TreeGrafter"/>
</dbReference>
<dbReference type="Gene3D" id="2.30.38.10">
    <property type="entry name" value="Luciferase, Domain 3"/>
    <property type="match status" value="1"/>
</dbReference>
<dbReference type="STRING" id="109264.A0A1F8ADV3"/>
<dbReference type="Pfam" id="PF00668">
    <property type="entry name" value="Condensation"/>
    <property type="match status" value="1"/>
</dbReference>
<dbReference type="Gene3D" id="3.30.559.30">
    <property type="entry name" value="Nonribosomal peptide synthetase, condensation domain"/>
    <property type="match status" value="2"/>
</dbReference>
<proteinExistence type="inferred from homology"/>
<dbReference type="SMART" id="SM00823">
    <property type="entry name" value="PKS_PP"/>
    <property type="match status" value="2"/>
</dbReference>
<gene>
    <name evidence="7" type="ORF">ABOM_001685</name>
</gene>
<keyword evidence="2" id="KW-0597">Phosphoprotein</keyword>
<protein>
    <recommendedName>
        <fullName evidence="6">Carrier domain-containing protein</fullName>
    </recommendedName>
</protein>
<evidence type="ECO:0000259" key="6">
    <source>
        <dbReference type="PROSITE" id="PS50075"/>
    </source>
</evidence>
<dbReference type="PROSITE" id="PS50075">
    <property type="entry name" value="CARRIER"/>
    <property type="match status" value="2"/>
</dbReference>
<comment type="similarity">
    <text evidence="4">Belongs to the NRP synthetase family.</text>
</comment>
<dbReference type="FunFam" id="3.40.50.12780:FF:000014">
    <property type="entry name" value="Nonribosomal peptide synthetase 1"/>
    <property type="match status" value="1"/>
</dbReference>
<dbReference type="InterPro" id="IPR023213">
    <property type="entry name" value="CAT-like_dom_sf"/>
</dbReference>
<dbReference type="InterPro" id="IPR010071">
    <property type="entry name" value="AA_adenyl_dom"/>
</dbReference>
<dbReference type="CDD" id="cd05918">
    <property type="entry name" value="A_NRPS_SidN3_like"/>
    <property type="match status" value="2"/>
</dbReference>
<dbReference type="SUPFAM" id="SSF56801">
    <property type="entry name" value="Acetyl-CoA synthetase-like"/>
    <property type="match status" value="2"/>
</dbReference>
<dbReference type="GeneID" id="34445075"/>
<evidence type="ECO:0000313" key="7">
    <source>
        <dbReference type="EMBL" id="OGM49538.1"/>
    </source>
</evidence>
<dbReference type="PROSITE" id="PS00455">
    <property type="entry name" value="AMP_BINDING"/>
    <property type="match status" value="1"/>
</dbReference>
<dbReference type="InterPro" id="IPR045851">
    <property type="entry name" value="AMP-bd_C_sf"/>
</dbReference>
<dbReference type="InterPro" id="IPR001242">
    <property type="entry name" value="Condensation_dom"/>
</dbReference>
<dbReference type="PANTHER" id="PTHR45527">
    <property type="entry name" value="NONRIBOSOMAL PEPTIDE SYNTHETASE"/>
    <property type="match status" value="1"/>
</dbReference>
<dbReference type="GO" id="GO:0016874">
    <property type="term" value="F:ligase activity"/>
    <property type="evidence" value="ECO:0007669"/>
    <property type="project" value="UniProtKB-KW"/>
</dbReference>
<name>A0A1F8ADV3_9EURO</name>
<dbReference type="PROSITE" id="PS00012">
    <property type="entry name" value="PHOSPHOPANTETHEINE"/>
    <property type="match status" value="2"/>
</dbReference>
<dbReference type="OrthoDB" id="416786at2759"/>
<dbReference type="Gene3D" id="3.40.50.12780">
    <property type="entry name" value="N-terminal domain of ligase-like"/>
    <property type="match status" value="1"/>
</dbReference>
<dbReference type="Pfam" id="PF00550">
    <property type="entry name" value="PP-binding"/>
    <property type="match status" value="2"/>
</dbReference>
<dbReference type="InterPro" id="IPR020806">
    <property type="entry name" value="PKS_PP-bd"/>
</dbReference>
<keyword evidence="3" id="KW-0436">Ligase</keyword>
<dbReference type="InterPro" id="IPR036736">
    <property type="entry name" value="ACP-like_sf"/>
</dbReference>
<feature type="coiled-coil region" evidence="5">
    <location>
        <begin position="1817"/>
        <end position="1844"/>
    </location>
</feature>
<evidence type="ECO:0000256" key="5">
    <source>
        <dbReference type="SAM" id="Coils"/>
    </source>
</evidence>
<dbReference type="EMBL" id="LYCR01000008">
    <property type="protein sequence ID" value="OGM49538.1"/>
    <property type="molecule type" value="Genomic_DNA"/>
</dbReference>
<dbReference type="SUPFAM" id="SSF47336">
    <property type="entry name" value="ACP-like"/>
    <property type="match status" value="2"/>
</dbReference>
<dbReference type="Pfam" id="PF00501">
    <property type="entry name" value="AMP-binding"/>
    <property type="match status" value="2"/>
</dbReference>
<keyword evidence="1" id="KW-0596">Phosphopantetheine</keyword>